<evidence type="ECO:0000313" key="8">
    <source>
        <dbReference type="EMBL" id="MUL37970.1"/>
    </source>
</evidence>
<organism evidence="8 9">
    <name type="scientific">Gloeocapsopsis dulcis AAB1 = 1H9</name>
    <dbReference type="NCBI Taxonomy" id="1433147"/>
    <lineage>
        <taxon>Bacteria</taxon>
        <taxon>Bacillati</taxon>
        <taxon>Cyanobacteriota</taxon>
        <taxon>Cyanophyceae</taxon>
        <taxon>Oscillatoriophycideae</taxon>
        <taxon>Chroococcales</taxon>
        <taxon>Chroococcaceae</taxon>
        <taxon>Gloeocapsopsis</taxon>
        <taxon>Gloeocapsopsis dulcis</taxon>
    </lineage>
</organism>
<dbReference type="InterPro" id="IPR012337">
    <property type="entry name" value="RNaseH-like_sf"/>
</dbReference>
<feature type="domain" description="YqgF/RNase H-like" evidence="7">
    <location>
        <begin position="31"/>
        <end position="131"/>
    </location>
</feature>
<keyword evidence="3 5" id="KW-0540">Nuclease</keyword>
<dbReference type="HAMAP" id="MF_00651">
    <property type="entry name" value="Nuclease_YqgF"/>
    <property type="match status" value="1"/>
</dbReference>
<dbReference type="PANTHER" id="PTHR33317:SF4">
    <property type="entry name" value="POLYNUCLEOTIDYL TRANSFERASE, RIBONUCLEASE H-LIKE SUPERFAMILY PROTEIN"/>
    <property type="match status" value="1"/>
</dbReference>
<name>A0A6N8FXV8_9CHRO</name>
<evidence type="ECO:0000256" key="3">
    <source>
        <dbReference type="ARBA" id="ARBA00022722"/>
    </source>
</evidence>
<dbReference type="AlphaFoldDB" id="A0A6N8FXV8"/>
<keyword evidence="1 5" id="KW-0963">Cytoplasm</keyword>
<dbReference type="GO" id="GO:0000967">
    <property type="term" value="P:rRNA 5'-end processing"/>
    <property type="evidence" value="ECO:0007669"/>
    <property type="project" value="UniProtKB-UniRule"/>
</dbReference>
<dbReference type="Pfam" id="PF03652">
    <property type="entry name" value="RuvX"/>
    <property type="match status" value="1"/>
</dbReference>
<dbReference type="GO" id="GO:0005829">
    <property type="term" value="C:cytosol"/>
    <property type="evidence" value="ECO:0007669"/>
    <property type="project" value="TreeGrafter"/>
</dbReference>
<dbReference type="OrthoDB" id="9796140at2"/>
<dbReference type="GO" id="GO:0004518">
    <property type="term" value="F:nuclease activity"/>
    <property type="evidence" value="ECO:0007669"/>
    <property type="project" value="UniProtKB-KW"/>
</dbReference>
<evidence type="ECO:0000256" key="2">
    <source>
        <dbReference type="ARBA" id="ARBA00022517"/>
    </source>
</evidence>
<dbReference type="SMART" id="SM00732">
    <property type="entry name" value="YqgFc"/>
    <property type="match status" value="1"/>
</dbReference>
<keyword evidence="9" id="KW-1185">Reference proteome</keyword>
<accession>A0A6N8FXV8</accession>
<dbReference type="InterPro" id="IPR006641">
    <property type="entry name" value="YqgF/RNaseH-like_dom"/>
</dbReference>
<evidence type="ECO:0000256" key="1">
    <source>
        <dbReference type="ARBA" id="ARBA00022490"/>
    </source>
</evidence>
<evidence type="ECO:0000256" key="4">
    <source>
        <dbReference type="ARBA" id="ARBA00022801"/>
    </source>
</evidence>
<reference evidence="8 9" key="1">
    <citation type="journal article" date="2019" name="Front. Microbiol.">
        <title>Genomic Features for Desiccation Tolerance and Sugar Biosynthesis in the Extremophile Gloeocapsopsis sp. UTEX B3054.</title>
        <authorList>
            <person name="Urrejola C."/>
            <person name="Alcorta J."/>
            <person name="Salas L."/>
            <person name="Vasquez M."/>
            <person name="Polz M.F."/>
            <person name="Vicuna R."/>
            <person name="Diez B."/>
        </authorList>
    </citation>
    <scope>NUCLEOTIDE SEQUENCE [LARGE SCALE GENOMIC DNA]</scope>
    <source>
        <strain evidence="8 9">1H9</strain>
    </source>
</reference>
<dbReference type="EMBL" id="NAPY01000029">
    <property type="protein sequence ID" value="MUL37970.1"/>
    <property type="molecule type" value="Genomic_DNA"/>
</dbReference>
<dbReference type="Proteomes" id="UP000441797">
    <property type="component" value="Unassembled WGS sequence"/>
</dbReference>
<dbReference type="GO" id="GO:0016788">
    <property type="term" value="F:hydrolase activity, acting on ester bonds"/>
    <property type="evidence" value="ECO:0007669"/>
    <property type="project" value="UniProtKB-UniRule"/>
</dbReference>
<keyword evidence="2 5" id="KW-0690">Ribosome biogenesis</keyword>
<evidence type="ECO:0000256" key="6">
    <source>
        <dbReference type="SAM" id="MobiDB-lite"/>
    </source>
</evidence>
<comment type="subcellular location">
    <subcellularLocation>
        <location evidence="5">Cytoplasm</location>
    </subcellularLocation>
</comment>
<protein>
    <recommendedName>
        <fullName evidence="5">Putative pre-16S rRNA nuclease</fullName>
        <ecNumber evidence="5">3.1.-.-</ecNumber>
    </recommendedName>
</protein>
<dbReference type="PANTHER" id="PTHR33317">
    <property type="entry name" value="POLYNUCLEOTIDYL TRANSFERASE, RIBONUCLEASE H-LIKE SUPERFAMILY PROTEIN"/>
    <property type="match status" value="1"/>
</dbReference>
<dbReference type="EC" id="3.1.-.-" evidence="5"/>
<dbReference type="InterPro" id="IPR037027">
    <property type="entry name" value="YqgF/RNaseH-like_dom_sf"/>
</dbReference>
<proteinExistence type="inferred from homology"/>
<dbReference type="InterPro" id="IPR005227">
    <property type="entry name" value="YqgF"/>
</dbReference>
<comment type="caution">
    <text evidence="8">The sequence shown here is derived from an EMBL/GenBank/DDBJ whole genome shotgun (WGS) entry which is preliminary data.</text>
</comment>
<dbReference type="SUPFAM" id="SSF53098">
    <property type="entry name" value="Ribonuclease H-like"/>
    <property type="match status" value="1"/>
</dbReference>
<sequence length="181" mass="20248">MSKANQRQVTDTHEKTDSVVVSPQPKKQSFISALGLDIGRRRIGVAGCDGTGLIASGLTTIERKSFELDLAQLKHLAQERRVQVLVVGLPYSMDGSLGKQAQEIQKLAKRYAQALQLSLEYTDERLTSFQAEQLLQAQNISPSRNKGLIDRKAAALILQQWLDKRRTSLTTERKLEEKLSF</sequence>
<dbReference type="Gene3D" id="3.30.420.140">
    <property type="entry name" value="YqgF/RNase H-like domain"/>
    <property type="match status" value="1"/>
</dbReference>
<dbReference type="NCBIfam" id="TIGR00250">
    <property type="entry name" value="RNAse_H_YqgF"/>
    <property type="match status" value="1"/>
</dbReference>
<comment type="function">
    <text evidence="5">Could be a nuclease involved in processing of the 5'-end of pre-16S rRNA.</text>
</comment>
<gene>
    <name evidence="8" type="ORF">BWI75_16950</name>
</gene>
<evidence type="ECO:0000259" key="7">
    <source>
        <dbReference type="SMART" id="SM00732"/>
    </source>
</evidence>
<comment type="similarity">
    <text evidence="5">Belongs to the YqgF HJR family.</text>
</comment>
<dbReference type="RefSeq" id="WP_155707081.1">
    <property type="nucleotide sequence ID" value="NZ_CAWNSU010000084.1"/>
</dbReference>
<keyword evidence="4 5" id="KW-0378">Hydrolase</keyword>
<feature type="region of interest" description="Disordered" evidence="6">
    <location>
        <begin position="1"/>
        <end position="22"/>
    </location>
</feature>
<evidence type="ECO:0000256" key="5">
    <source>
        <dbReference type="HAMAP-Rule" id="MF_00651"/>
    </source>
</evidence>
<evidence type="ECO:0000313" key="9">
    <source>
        <dbReference type="Proteomes" id="UP000441797"/>
    </source>
</evidence>
<dbReference type="CDD" id="cd16964">
    <property type="entry name" value="YqgF"/>
    <property type="match status" value="1"/>
</dbReference>